<dbReference type="Proteomes" id="UP000266066">
    <property type="component" value="Unassembled WGS sequence"/>
</dbReference>
<proteinExistence type="predicted"/>
<dbReference type="Pfam" id="PF06152">
    <property type="entry name" value="Phage_min_cap2"/>
    <property type="match status" value="1"/>
</dbReference>
<protein>
    <recommendedName>
        <fullName evidence="3">Phage minor capsid protein 2</fullName>
    </recommendedName>
</protein>
<dbReference type="EMBL" id="QRUJ01000001">
    <property type="protein sequence ID" value="RGR56828.1"/>
    <property type="molecule type" value="Genomic_DNA"/>
</dbReference>
<comment type="caution">
    <text evidence="1">The sequence shown here is derived from an EMBL/GenBank/DDBJ whole genome shotgun (WGS) entry which is preliminary data.</text>
</comment>
<dbReference type="GO" id="GO:0005198">
    <property type="term" value="F:structural molecule activity"/>
    <property type="evidence" value="ECO:0007669"/>
    <property type="project" value="InterPro"/>
</dbReference>
<name>A0A395V116_9FIRM</name>
<sequence length="425" mass="47292">MLTPEYLNSFSSGYLGMCDVLNEQIIRDVARRIAKTGRITPTAEWQLKQAKQSGALMDDVIREVGVLTGKSDTEILRLFQDAGLSGMLQDAKPLLQAGKLKTSNIVLSGAMQRTMEAAAEKCRGEIGNLTLTTAIATQQEYMQTLNAAYMKVTSGAFSYQEAIRQAIRDAAVKGTSVMYDSGYISKLDTAIRTALLTGVNQTAGKLTELYASELGAEYYETTAHAGARPSHSVWQGKVFKIEGTAPGYENFYEATGYGTGAGLCGWNCRHSFYPYWPGISKPAYTKDDLEDYSRPKYSFAGNLLTEYECMQKQREYERAVREYKRILAAYDSYIQTVQSEADRAYFREEFQKESVKLKEKESQMKDFCKQTGRSADTARTQVSAVYDGNGNLVSFNRSVSGKAVWANKKAKQGGNKTCYLEKHLN</sequence>
<organism evidence="1 2">
    <name type="scientific">Agathobacter rectalis</name>
    <dbReference type="NCBI Taxonomy" id="39491"/>
    <lineage>
        <taxon>Bacteria</taxon>
        <taxon>Bacillati</taxon>
        <taxon>Bacillota</taxon>
        <taxon>Clostridia</taxon>
        <taxon>Lachnospirales</taxon>
        <taxon>Lachnospiraceae</taxon>
        <taxon>Agathobacter</taxon>
    </lineage>
</organism>
<reference evidence="1 2" key="1">
    <citation type="submission" date="2018-08" db="EMBL/GenBank/DDBJ databases">
        <title>A genome reference for cultivated species of the human gut microbiota.</title>
        <authorList>
            <person name="Zou Y."/>
            <person name="Xue W."/>
            <person name="Luo G."/>
        </authorList>
    </citation>
    <scope>NUCLEOTIDE SEQUENCE [LARGE SCALE GENOMIC DNA]</scope>
    <source>
        <strain evidence="1 2">AF25-15</strain>
    </source>
</reference>
<dbReference type="RefSeq" id="WP_117963884.1">
    <property type="nucleotide sequence ID" value="NZ_QRUJ01000001.1"/>
</dbReference>
<evidence type="ECO:0000313" key="2">
    <source>
        <dbReference type="Proteomes" id="UP000266066"/>
    </source>
</evidence>
<gene>
    <name evidence="1" type="ORF">DWY38_00290</name>
</gene>
<evidence type="ECO:0008006" key="3">
    <source>
        <dbReference type="Google" id="ProtNLM"/>
    </source>
</evidence>
<accession>A0A395V116</accession>
<dbReference type="AlphaFoldDB" id="A0A395V116"/>
<dbReference type="InterPro" id="IPR009319">
    <property type="entry name" value="Phage_A118_VSP1"/>
</dbReference>
<evidence type="ECO:0000313" key="1">
    <source>
        <dbReference type="EMBL" id="RGR56828.1"/>
    </source>
</evidence>